<organism evidence="1 2">
    <name type="scientific">Plasmodium ovale wallikeri</name>
    <dbReference type="NCBI Taxonomy" id="864142"/>
    <lineage>
        <taxon>Eukaryota</taxon>
        <taxon>Sar</taxon>
        <taxon>Alveolata</taxon>
        <taxon>Apicomplexa</taxon>
        <taxon>Aconoidasida</taxon>
        <taxon>Haemosporida</taxon>
        <taxon>Plasmodiidae</taxon>
        <taxon>Plasmodium</taxon>
        <taxon>Plasmodium (Plasmodium)</taxon>
    </lineage>
</organism>
<sequence>MDKGQLRVKGVHSFTNFYENRRRSFNSPFFPLLLVSPLAYDSSGINCHRSREKLVAKKKFTKRPQQNYFKLPVSFALMQIHNEAKKKKKKKKRGLRRMFCEPFLAYSAKEQYKISMLKCPVLFFI</sequence>
<reference evidence="2" key="1">
    <citation type="submission" date="2016-05" db="EMBL/GenBank/DDBJ databases">
        <authorList>
            <person name="Naeem Raeece"/>
        </authorList>
    </citation>
    <scope>NUCLEOTIDE SEQUENCE [LARGE SCALE GENOMIC DNA]</scope>
</reference>
<dbReference type="EMBL" id="FLRE01000023">
    <property type="protein sequence ID" value="SBT31660.1"/>
    <property type="molecule type" value="Genomic_DNA"/>
</dbReference>
<evidence type="ECO:0000313" key="1">
    <source>
        <dbReference type="EMBL" id="SBT31660.1"/>
    </source>
</evidence>
<accession>A0A1A8YJE7</accession>
<dbReference type="Proteomes" id="UP000078550">
    <property type="component" value="Unassembled WGS sequence"/>
</dbReference>
<proteinExistence type="predicted"/>
<name>A0A1A8YJE7_PLAOA</name>
<gene>
    <name evidence="1" type="ORF">POVWA2_005270</name>
</gene>
<dbReference type="AlphaFoldDB" id="A0A1A8YJE7"/>
<protein>
    <submittedName>
        <fullName evidence="1">Uncharacterized protein</fullName>
    </submittedName>
</protein>
<evidence type="ECO:0000313" key="2">
    <source>
        <dbReference type="Proteomes" id="UP000078550"/>
    </source>
</evidence>